<sequence>TCLTNNDGTNSRITFDAPLIPTTNNISATLHKKNSKSRLKVHRPQKDQTLNVTTQESEGELESSSIPNTSKNSSENNNQEIFVKPGNRRRRRKTKSSKNNPQQNSQESNNQSEQRSSKHESLPKHDHIQQNINGTPRSRQSDEMSYTTIHPQQPRQIAKLKTEDHNIWQRTLNTETVQYQAQPQPHHSQQRSDQTSYYMQGNKRNETVFQTTIPAKATLPEINKKAVVFPRRNSQSNITSNSSMNSSMNKFTSYAGAISSQNRPPPITTKNSHDIPSTLPGDNTIMAPVPAASVRNATNHQWYSPFGSGLSIQFNPPVPPEDIHNKWASNNSVTSASLFSSPMPAANYRRSSLTSTSPISNSNESTTSISVFASSPFSTLTNHDRRNSTSLTNFGKSSLTNFGKLYDVHDQEKGELTNEKVEASELNLTDEMIRGRSLKSKILNNKDKMSE</sequence>
<dbReference type="EMBL" id="CAJVPW010042764">
    <property type="protein sequence ID" value="CAG8750862.1"/>
    <property type="molecule type" value="Genomic_DNA"/>
</dbReference>
<keyword evidence="2" id="KW-1185">Reference proteome</keyword>
<reference evidence="1" key="1">
    <citation type="submission" date="2021-06" db="EMBL/GenBank/DDBJ databases">
        <authorList>
            <person name="Kallberg Y."/>
            <person name="Tangrot J."/>
            <person name="Rosling A."/>
        </authorList>
    </citation>
    <scope>NUCLEOTIDE SEQUENCE</scope>
    <source>
        <strain evidence="1">28 12/20/2015</strain>
    </source>
</reference>
<accession>A0ACA9QFR6</accession>
<proteinExistence type="predicted"/>
<feature type="non-terminal residue" evidence="1">
    <location>
        <position position="451"/>
    </location>
</feature>
<evidence type="ECO:0000313" key="2">
    <source>
        <dbReference type="Proteomes" id="UP000789366"/>
    </source>
</evidence>
<gene>
    <name evidence="1" type="ORF">SPELUC_LOCUS14467</name>
</gene>
<comment type="caution">
    <text evidence="1">The sequence shown here is derived from an EMBL/GenBank/DDBJ whole genome shotgun (WGS) entry which is preliminary data.</text>
</comment>
<name>A0ACA9QFR6_9GLOM</name>
<dbReference type="Proteomes" id="UP000789366">
    <property type="component" value="Unassembled WGS sequence"/>
</dbReference>
<evidence type="ECO:0000313" key="1">
    <source>
        <dbReference type="EMBL" id="CAG8750862.1"/>
    </source>
</evidence>
<feature type="non-terminal residue" evidence="1">
    <location>
        <position position="1"/>
    </location>
</feature>
<organism evidence="1 2">
    <name type="scientific">Cetraspora pellucida</name>
    <dbReference type="NCBI Taxonomy" id="1433469"/>
    <lineage>
        <taxon>Eukaryota</taxon>
        <taxon>Fungi</taxon>
        <taxon>Fungi incertae sedis</taxon>
        <taxon>Mucoromycota</taxon>
        <taxon>Glomeromycotina</taxon>
        <taxon>Glomeromycetes</taxon>
        <taxon>Diversisporales</taxon>
        <taxon>Gigasporaceae</taxon>
        <taxon>Cetraspora</taxon>
    </lineage>
</organism>
<protein>
    <submittedName>
        <fullName evidence="1">1502_t:CDS:1</fullName>
    </submittedName>
</protein>